<dbReference type="OrthoDB" id="74360at2759"/>
<comment type="similarity">
    <text evidence="1">Belongs to the FAD-binding monooxygenase family.</text>
</comment>
<dbReference type="PANTHER" id="PTHR42877:SF8">
    <property type="entry name" value="MONOOXYGENASE"/>
    <property type="match status" value="1"/>
</dbReference>
<evidence type="ECO:0000256" key="3">
    <source>
        <dbReference type="ARBA" id="ARBA00022827"/>
    </source>
</evidence>
<evidence type="ECO:0000313" key="7">
    <source>
        <dbReference type="Proteomes" id="UP000544331"/>
    </source>
</evidence>
<sequence>MDPPKEETIFNERFVKIICIGAGVSGLCLAYKLRRVLLTEHEIYEKNPEVGGTWYENTYPGCACDVPSHNYTYSFEPKADFSSVLASSDEIKEYFEGFAVKYDLLKHIKTEHQVVETRWDQPKGQWNVKITDLKSDTTIDDWCHILIHATGYLNKPTWPSVPGLEKFKGPKLHSAKWDNSVCLDGKDILLIGSGASSAQILPTIQPLVKSVKVFVRTPRWTLPSVNSKKGKFSPEEIEKFVSHPESVMKLRLENERTLNSFFTMYMKGTVLQKQARQHLESEMKKVVIDEEVQKKLVPDFPVGCKRILPSGDQFLYKAKAIKKDNVKAIYSGVKEITETGCISDDGQHYEGDVIIAATGFDTSFIPRYPIHFKGHNLQEDWNTSITGYMGVGISECPNSFTLAGPWSPISNGPVIAPIEAQADFVCAFIDKYQTEPGMHCMSLKAAACYDFKSYMAQVTQKMVWSDNCRHSHNIKPNWGQSSITWPGSTLHYLEAMREPRFEDYDFEYSGNRFGWLGNGLSQTEWDPTADLAYYIRDEDDGRHSSRRERTKVISKSGSQPPRELHRQAKLAAKS</sequence>
<reference evidence="6 7" key="1">
    <citation type="submission" date="2020-05" db="EMBL/GenBank/DDBJ databases">
        <title>Identification and distribution of gene clusters putatively required for synthesis of sphingolipid metabolism inhibitors in phylogenetically diverse species of the filamentous fungus Fusarium.</title>
        <authorList>
            <person name="Kim H.-S."/>
            <person name="Busman M."/>
            <person name="Brown D.W."/>
            <person name="Divon H."/>
            <person name="Uhlig S."/>
            <person name="Proctor R.H."/>
        </authorList>
    </citation>
    <scope>NUCLEOTIDE SEQUENCE [LARGE SCALE GENOMIC DNA]</scope>
    <source>
        <strain evidence="6 7">NRRL 66235</strain>
    </source>
</reference>
<accession>A0A8H5YHP7</accession>
<comment type="caution">
    <text evidence="6">The sequence shown here is derived from an EMBL/GenBank/DDBJ whole genome shotgun (WGS) entry which is preliminary data.</text>
</comment>
<dbReference type="GO" id="GO:0050660">
    <property type="term" value="F:flavin adenine dinucleotide binding"/>
    <property type="evidence" value="ECO:0007669"/>
    <property type="project" value="InterPro"/>
</dbReference>
<keyword evidence="6" id="KW-0503">Monooxygenase</keyword>
<feature type="region of interest" description="Disordered" evidence="5">
    <location>
        <begin position="540"/>
        <end position="574"/>
    </location>
</feature>
<dbReference type="EMBL" id="JAAOAN010000274">
    <property type="protein sequence ID" value="KAF5712833.1"/>
    <property type="molecule type" value="Genomic_DNA"/>
</dbReference>
<gene>
    <name evidence="6" type="ORF">FMUND_8267</name>
</gene>
<keyword evidence="3" id="KW-0274">FAD</keyword>
<proteinExistence type="inferred from homology"/>
<dbReference type="InterPro" id="IPR020946">
    <property type="entry name" value="Flavin_mOase-like"/>
</dbReference>
<evidence type="ECO:0000313" key="6">
    <source>
        <dbReference type="EMBL" id="KAF5712833.1"/>
    </source>
</evidence>
<dbReference type="InterPro" id="IPR036188">
    <property type="entry name" value="FAD/NAD-bd_sf"/>
</dbReference>
<keyword evidence="7" id="KW-1185">Reference proteome</keyword>
<organism evidence="6 7">
    <name type="scientific">Fusarium mundagurra</name>
    <dbReference type="NCBI Taxonomy" id="1567541"/>
    <lineage>
        <taxon>Eukaryota</taxon>
        <taxon>Fungi</taxon>
        <taxon>Dikarya</taxon>
        <taxon>Ascomycota</taxon>
        <taxon>Pezizomycotina</taxon>
        <taxon>Sordariomycetes</taxon>
        <taxon>Hypocreomycetidae</taxon>
        <taxon>Hypocreales</taxon>
        <taxon>Nectriaceae</taxon>
        <taxon>Fusarium</taxon>
        <taxon>Fusarium fujikuroi species complex</taxon>
    </lineage>
</organism>
<dbReference type="InterPro" id="IPR051209">
    <property type="entry name" value="FAD-bind_Monooxygenase_sf"/>
</dbReference>
<evidence type="ECO:0000256" key="2">
    <source>
        <dbReference type="ARBA" id="ARBA00022630"/>
    </source>
</evidence>
<dbReference type="Proteomes" id="UP000544331">
    <property type="component" value="Unassembled WGS sequence"/>
</dbReference>
<name>A0A8H5YHP7_9HYPO</name>
<evidence type="ECO:0000256" key="1">
    <source>
        <dbReference type="ARBA" id="ARBA00010139"/>
    </source>
</evidence>
<dbReference type="PANTHER" id="PTHR42877">
    <property type="entry name" value="L-ORNITHINE N(5)-MONOOXYGENASE-RELATED"/>
    <property type="match status" value="1"/>
</dbReference>
<dbReference type="GO" id="GO:0004499">
    <property type="term" value="F:N,N-dimethylaniline monooxygenase activity"/>
    <property type="evidence" value="ECO:0007669"/>
    <property type="project" value="InterPro"/>
</dbReference>
<dbReference type="GO" id="GO:0050661">
    <property type="term" value="F:NADP binding"/>
    <property type="evidence" value="ECO:0007669"/>
    <property type="project" value="InterPro"/>
</dbReference>
<dbReference type="AlphaFoldDB" id="A0A8H5YHP7"/>
<dbReference type="SUPFAM" id="SSF51905">
    <property type="entry name" value="FAD/NAD(P)-binding domain"/>
    <property type="match status" value="2"/>
</dbReference>
<keyword evidence="4" id="KW-0560">Oxidoreductase</keyword>
<evidence type="ECO:0000256" key="5">
    <source>
        <dbReference type="SAM" id="MobiDB-lite"/>
    </source>
</evidence>
<keyword evidence="2" id="KW-0285">Flavoprotein</keyword>
<evidence type="ECO:0000256" key="4">
    <source>
        <dbReference type="ARBA" id="ARBA00023002"/>
    </source>
</evidence>
<protein>
    <submittedName>
        <fullName evidence="6">Sterigmatocystin biosynthesis monooxygenase stcW</fullName>
    </submittedName>
</protein>
<dbReference type="Gene3D" id="3.50.50.60">
    <property type="entry name" value="FAD/NAD(P)-binding domain"/>
    <property type="match status" value="2"/>
</dbReference>
<dbReference type="Pfam" id="PF00743">
    <property type="entry name" value="FMO-like"/>
    <property type="match status" value="1"/>
</dbReference>